<reference evidence="1 2" key="1">
    <citation type="submission" date="2022-03" db="EMBL/GenBank/DDBJ databases">
        <title>Complete genome of Streptomyces rimosus ssp. rimosus R7 (=ATCC 10970).</title>
        <authorList>
            <person name="Beganovic S."/>
            <person name="Ruckert C."/>
            <person name="Busche T."/>
            <person name="Kalinowski J."/>
            <person name="Wittmann C."/>
        </authorList>
    </citation>
    <scope>NUCLEOTIDE SEQUENCE [LARGE SCALE GENOMIC DNA]</scope>
    <source>
        <strain evidence="1 2">R7</strain>
    </source>
</reference>
<dbReference type="Proteomes" id="UP000829494">
    <property type="component" value="Chromosome"/>
</dbReference>
<evidence type="ECO:0000313" key="1">
    <source>
        <dbReference type="EMBL" id="UNZ08182.1"/>
    </source>
</evidence>
<keyword evidence="2" id="KW-1185">Reference proteome</keyword>
<dbReference type="InterPro" id="IPR043519">
    <property type="entry name" value="NT_sf"/>
</dbReference>
<accession>A0ABY3ZD05</accession>
<sequence>MILSEEYLQNLLDKTLPQIRATDGCAVVLEGSIAEGFGNSSSDIDFLLIADGDADLPTMPSLLFVDGRRVEVRTRSVRQIAEQFAAVTAAAANGPGAEDLLNRCQRLLRSFPLREPELVAKVKDLMSFDDFRTTVGEWWARAARQSIRYALALRQLGQEQEAAAWTEAGLLQAVKSWAAGRGETYLEPKWLPEQLGRIGDHPPAARYLTLASPSASGLGADAYVTEGVRLAADLGVTGATPEAGRITVAGAGVTTWQTGERVHVVRGRQDVFVLGDRAARAWRSLVFGRTLEQTLAAADAAGAPQAGPLIAEFLRYGLVRVAWQGDGPIVPGLPLAAPAGDVTPPPSTARPIIAVGGATAGGAEAIDLLPVPARRFSAAAMTLVWSNVLVENAREDLVGALDRGQWSVAQLSALRMLRFALRGVLSSYAVNPLPPDSEVVRRLSLLPDGDDLDAIRARAGQLDTLTIASGPQGDAALTALDDFVALVRRATGADRFPSSFDSPDAWRQTLEAGNDWLRLGAHLDADLPIDEAGDLLSSGGAQPHAASA</sequence>
<organism evidence="1 2">
    <name type="scientific">Streptomyces rimosus subsp. rimosus</name>
    <dbReference type="NCBI Taxonomy" id="132474"/>
    <lineage>
        <taxon>Bacteria</taxon>
        <taxon>Bacillati</taxon>
        <taxon>Actinomycetota</taxon>
        <taxon>Actinomycetes</taxon>
        <taxon>Kitasatosporales</taxon>
        <taxon>Streptomycetaceae</taxon>
        <taxon>Streptomyces</taxon>
    </lineage>
</organism>
<dbReference type="GeneID" id="66852666"/>
<gene>
    <name evidence="1" type="ORF">SRIMR7_39115</name>
</gene>
<evidence type="ECO:0008006" key="3">
    <source>
        <dbReference type="Google" id="ProtNLM"/>
    </source>
</evidence>
<protein>
    <recommendedName>
        <fullName evidence="3">DNA polymerase III subunit beta</fullName>
    </recommendedName>
</protein>
<proteinExistence type="predicted"/>
<dbReference type="RefSeq" id="WP_003984546.1">
    <property type="nucleotide sequence ID" value="NZ_CP043497.1"/>
</dbReference>
<evidence type="ECO:0000313" key="2">
    <source>
        <dbReference type="Proteomes" id="UP000829494"/>
    </source>
</evidence>
<dbReference type="EMBL" id="CP094298">
    <property type="protein sequence ID" value="UNZ08182.1"/>
    <property type="molecule type" value="Genomic_DNA"/>
</dbReference>
<name>A0ABY3ZD05_STRRM</name>
<dbReference type="SUPFAM" id="SSF81301">
    <property type="entry name" value="Nucleotidyltransferase"/>
    <property type="match status" value="1"/>
</dbReference>